<evidence type="ECO:0000313" key="3">
    <source>
        <dbReference type="Proteomes" id="UP000518266"/>
    </source>
</evidence>
<accession>A0A7J5XIH1</accession>
<evidence type="ECO:0000313" key="2">
    <source>
        <dbReference type="EMBL" id="KAF3836643.1"/>
    </source>
</evidence>
<name>A0A7J5XIH1_DISMA</name>
<proteinExistence type="predicted"/>
<protein>
    <submittedName>
        <fullName evidence="2">Uncharacterized protein</fullName>
    </submittedName>
</protein>
<sequence length="163" mass="18204">MLDTEISSALRYLHCSFRGPHVVRAPRTLSHDLAFTNRSELLFLSLWALWAPLLACSTMVQRATVRDQPPIGSPSPPRPPADHTESVRGWFPPDPQGSFRPPLDQLSHSQRSAAGQRGLQQGSEQLHGDEAQPAWRRAVVPNHLRGAKTQQGENHETGEMFYI</sequence>
<dbReference type="Proteomes" id="UP000518266">
    <property type="component" value="Unassembled WGS sequence"/>
</dbReference>
<comment type="caution">
    <text evidence="2">The sequence shown here is derived from an EMBL/GenBank/DDBJ whole genome shotgun (WGS) entry which is preliminary data.</text>
</comment>
<feature type="region of interest" description="Disordered" evidence="1">
    <location>
        <begin position="65"/>
        <end position="131"/>
    </location>
</feature>
<reference evidence="2 3" key="1">
    <citation type="submission" date="2020-03" db="EMBL/GenBank/DDBJ databases">
        <title>Dissostichus mawsoni Genome sequencing and assembly.</title>
        <authorList>
            <person name="Park H."/>
        </authorList>
    </citation>
    <scope>NUCLEOTIDE SEQUENCE [LARGE SCALE GENOMIC DNA]</scope>
    <source>
        <strain evidence="2">DM0001</strain>
        <tissue evidence="2">Muscle</tissue>
    </source>
</reference>
<organism evidence="2 3">
    <name type="scientific">Dissostichus mawsoni</name>
    <name type="common">Antarctic cod</name>
    <dbReference type="NCBI Taxonomy" id="36200"/>
    <lineage>
        <taxon>Eukaryota</taxon>
        <taxon>Metazoa</taxon>
        <taxon>Chordata</taxon>
        <taxon>Craniata</taxon>
        <taxon>Vertebrata</taxon>
        <taxon>Euteleostomi</taxon>
        <taxon>Actinopterygii</taxon>
        <taxon>Neopterygii</taxon>
        <taxon>Teleostei</taxon>
        <taxon>Neoteleostei</taxon>
        <taxon>Acanthomorphata</taxon>
        <taxon>Eupercaria</taxon>
        <taxon>Perciformes</taxon>
        <taxon>Notothenioidei</taxon>
        <taxon>Nototheniidae</taxon>
        <taxon>Dissostichus</taxon>
    </lineage>
</organism>
<feature type="compositionally biased region" description="Polar residues" evidence="1">
    <location>
        <begin position="106"/>
        <end position="124"/>
    </location>
</feature>
<dbReference type="EMBL" id="JAAKFY010000024">
    <property type="protein sequence ID" value="KAF3836643.1"/>
    <property type="molecule type" value="Genomic_DNA"/>
</dbReference>
<keyword evidence="3" id="KW-1185">Reference proteome</keyword>
<evidence type="ECO:0000256" key="1">
    <source>
        <dbReference type="SAM" id="MobiDB-lite"/>
    </source>
</evidence>
<dbReference type="AlphaFoldDB" id="A0A7J5XIH1"/>
<gene>
    <name evidence="2" type="ORF">F7725_029201</name>
</gene>